<dbReference type="RefSeq" id="WP_098483940.1">
    <property type="nucleotide sequence ID" value="NZ_PDJI01000004.1"/>
</dbReference>
<reference evidence="1 2" key="1">
    <citation type="submission" date="2017-10" db="EMBL/GenBank/DDBJ databases">
        <title>Sequencing the genomes of 1000 actinobacteria strains.</title>
        <authorList>
            <person name="Klenk H.-P."/>
        </authorList>
    </citation>
    <scope>NUCLEOTIDE SEQUENCE [LARGE SCALE GENOMIC DNA]</scope>
    <source>
        <strain evidence="1 2">DSM 21838</strain>
    </source>
</reference>
<dbReference type="OrthoDB" id="4191267at2"/>
<organism evidence="1 2">
    <name type="scientific">Georgenia soli</name>
    <dbReference type="NCBI Taxonomy" id="638953"/>
    <lineage>
        <taxon>Bacteria</taxon>
        <taxon>Bacillati</taxon>
        <taxon>Actinomycetota</taxon>
        <taxon>Actinomycetes</taxon>
        <taxon>Micrococcales</taxon>
        <taxon>Bogoriellaceae</taxon>
        <taxon>Georgenia</taxon>
    </lineage>
</organism>
<evidence type="ECO:0000313" key="2">
    <source>
        <dbReference type="Proteomes" id="UP000222106"/>
    </source>
</evidence>
<comment type="caution">
    <text evidence="1">The sequence shown here is derived from an EMBL/GenBank/DDBJ whole genome shotgun (WGS) entry which is preliminary data.</text>
</comment>
<dbReference type="AlphaFoldDB" id="A0A2A9ENV4"/>
<evidence type="ECO:0000313" key="1">
    <source>
        <dbReference type="EMBL" id="PFG39925.1"/>
    </source>
</evidence>
<name>A0A2A9ENV4_9MICO</name>
<sequence length="328" mass="37367">MHRNADGELPRQEYAVEKDITDRSEATFVCTATLEVLRPHLRLAIIDAYTDYADELTTSAATAQAWIRQRGSQQRHRSLLHRLGLSDPAMAVHLDLSQEAEWEILRGYAPWSIGVWLYGPGGLELGSFHDSGYSVVAALTDEERDVLVDELGPVAPLVRLDELHARRKAQRVTARLHRRRRRSNQTVGLCSNFSHPAFGVIALSQVSDPLPLEERDLPRWFNELPESRQDEMFRSWWEDVVTWLSTAGATRMRVQVAPFDRALLDSAGFQRADPHTYEARWTPELGRALLEANPESIEIWAEDKLLLSQYATWDGVTTEQPIEPLRRP</sequence>
<proteinExistence type="predicted"/>
<keyword evidence="2" id="KW-1185">Reference proteome</keyword>
<dbReference type="Proteomes" id="UP000222106">
    <property type="component" value="Unassembled WGS sequence"/>
</dbReference>
<accession>A0A2A9ENV4</accession>
<protein>
    <submittedName>
        <fullName evidence="1">Uncharacterized protein</fullName>
    </submittedName>
</protein>
<gene>
    <name evidence="1" type="ORF">ATJ97_2445</name>
</gene>
<dbReference type="EMBL" id="PDJI01000004">
    <property type="protein sequence ID" value="PFG39925.1"/>
    <property type="molecule type" value="Genomic_DNA"/>
</dbReference>